<reference evidence="8 9" key="1">
    <citation type="submission" date="2020-08" db="EMBL/GenBank/DDBJ databases">
        <title>Genomic Encyclopedia of Type Strains, Phase IV (KMG-IV): sequencing the most valuable type-strain genomes for metagenomic binning, comparative biology and taxonomic classification.</title>
        <authorList>
            <person name="Goeker M."/>
        </authorList>
    </citation>
    <scope>NUCLEOTIDE SEQUENCE [LARGE SCALE GENOMIC DNA]</scope>
    <source>
        <strain evidence="8 9">DSM 21769</strain>
    </source>
</reference>
<organism evidence="8 9">
    <name type="scientific">Geomicrobium halophilum</name>
    <dbReference type="NCBI Taxonomy" id="549000"/>
    <lineage>
        <taxon>Bacteria</taxon>
        <taxon>Bacillati</taxon>
        <taxon>Bacillota</taxon>
        <taxon>Bacilli</taxon>
        <taxon>Bacillales</taxon>
        <taxon>Geomicrobium</taxon>
    </lineage>
</organism>
<accession>A0A841PKL3</accession>
<evidence type="ECO:0000256" key="6">
    <source>
        <dbReference type="SAM" id="MobiDB-lite"/>
    </source>
</evidence>
<keyword evidence="4 5" id="KW-0648">Protein biosynthesis</keyword>
<sequence>MTESIKKDAKTRMQKAVESLNRELATLRTGRANPSILDKVVVNYYGMDTPLNQLASISVPEGRLLVVAPFDKSTIADIEKGIQKADLGLTPNNDGQVIRITIPALTEERRKELAKLVNKYAEEARVAVRNIRRDANDQIKKQEKSGDIAEDDSRREQDEIQKITDEHIQTIDKTADEKEQDIMEV</sequence>
<dbReference type="Proteomes" id="UP000568839">
    <property type="component" value="Unassembled WGS sequence"/>
</dbReference>
<dbReference type="FunFam" id="1.10.132.20:FF:000001">
    <property type="entry name" value="Ribosome-recycling factor"/>
    <property type="match status" value="1"/>
</dbReference>
<protein>
    <recommendedName>
        <fullName evidence="5">Ribosome-recycling factor</fullName>
        <shortName evidence="5">RRF</shortName>
    </recommendedName>
    <alternativeName>
        <fullName evidence="5">Ribosome-releasing factor</fullName>
    </alternativeName>
</protein>
<evidence type="ECO:0000256" key="3">
    <source>
        <dbReference type="ARBA" id="ARBA00022490"/>
    </source>
</evidence>
<feature type="region of interest" description="Disordered" evidence="6">
    <location>
        <begin position="137"/>
        <end position="185"/>
    </location>
</feature>
<evidence type="ECO:0000313" key="9">
    <source>
        <dbReference type="Proteomes" id="UP000568839"/>
    </source>
</evidence>
<dbReference type="PANTHER" id="PTHR20982">
    <property type="entry name" value="RIBOSOME RECYCLING FACTOR"/>
    <property type="match status" value="1"/>
</dbReference>
<dbReference type="HAMAP" id="MF_00040">
    <property type="entry name" value="RRF"/>
    <property type="match status" value="1"/>
</dbReference>
<dbReference type="CDD" id="cd00520">
    <property type="entry name" value="RRF"/>
    <property type="match status" value="1"/>
</dbReference>
<comment type="subcellular location">
    <subcellularLocation>
        <location evidence="1 5">Cytoplasm</location>
    </subcellularLocation>
</comment>
<dbReference type="GO" id="GO:0006415">
    <property type="term" value="P:translational termination"/>
    <property type="evidence" value="ECO:0007669"/>
    <property type="project" value="UniProtKB-UniRule"/>
</dbReference>
<dbReference type="Gene3D" id="3.30.1360.40">
    <property type="match status" value="1"/>
</dbReference>
<dbReference type="NCBIfam" id="TIGR00496">
    <property type="entry name" value="frr"/>
    <property type="match status" value="1"/>
</dbReference>
<keyword evidence="9" id="KW-1185">Reference proteome</keyword>
<comment type="caution">
    <text evidence="8">The sequence shown here is derived from an EMBL/GenBank/DDBJ whole genome shotgun (WGS) entry which is preliminary data.</text>
</comment>
<evidence type="ECO:0000256" key="4">
    <source>
        <dbReference type="ARBA" id="ARBA00022917"/>
    </source>
</evidence>
<dbReference type="InterPro" id="IPR036191">
    <property type="entry name" value="RRF_sf"/>
</dbReference>
<evidence type="ECO:0000256" key="2">
    <source>
        <dbReference type="ARBA" id="ARBA00005912"/>
    </source>
</evidence>
<dbReference type="GO" id="GO:0005737">
    <property type="term" value="C:cytoplasm"/>
    <property type="evidence" value="ECO:0007669"/>
    <property type="project" value="UniProtKB-SubCell"/>
</dbReference>
<evidence type="ECO:0000259" key="7">
    <source>
        <dbReference type="Pfam" id="PF01765"/>
    </source>
</evidence>
<gene>
    <name evidence="5" type="primary">frr</name>
    <name evidence="8" type="ORF">HNR44_001228</name>
</gene>
<comment type="function">
    <text evidence="5">Responsible for the release of ribosomes from messenger RNA at the termination of protein biosynthesis. May increase the efficiency of translation by recycling ribosomes from one round of translation to another.</text>
</comment>
<dbReference type="PANTHER" id="PTHR20982:SF3">
    <property type="entry name" value="MITOCHONDRIAL RIBOSOME RECYCLING FACTOR PSEUDO 1"/>
    <property type="match status" value="1"/>
</dbReference>
<dbReference type="EMBL" id="JACHHJ010000001">
    <property type="protein sequence ID" value="MBB6449279.1"/>
    <property type="molecule type" value="Genomic_DNA"/>
</dbReference>
<dbReference type="AlphaFoldDB" id="A0A841PKL3"/>
<dbReference type="RefSeq" id="WP_184403176.1">
    <property type="nucleotide sequence ID" value="NZ_JACHHJ010000001.1"/>
</dbReference>
<dbReference type="InterPro" id="IPR002661">
    <property type="entry name" value="Ribosome_recyc_fac"/>
</dbReference>
<name>A0A841PKL3_9BACL</name>
<dbReference type="SUPFAM" id="SSF55194">
    <property type="entry name" value="Ribosome recycling factor, RRF"/>
    <property type="match status" value="1"/>
</dbReference>
<proteinExistence type="inferred from homology"/>
<dbReference type="Pfam" id="PF01765">
    <property type="entry name" value="RRF"/>
    <property type="match status" value="1"/>
</dbReference>
<comment type="similarity">
    <text evidence="2 5">Belongs to the RRF family.</text>
</comment>
<evidence type="ECO:0000256" key="1">
    <source>
        <dbReference type="ARBA" id="ARBA00004496"/>
    </source>
</evidence>
<keyword evidence="3 5" id="KW-0963">Cytoplasm</keyword>
<evidence type="ECO:0000256" key="5">
    <source>
        <dbReference type="HAMAP-Rule" id="MF_00040"/>
    </source>
</evidence>
<dbReference type="InterPro" id="IPR023584">
    <property type="entry name" value="Ribosome_recyc_fac_dom"/>
</dbReference>
<dbReference type="FunFam" id="3.30.1360.40:FF:000001">
    <property type="entry name" value="Ribosome-recycling factor"/>
    <property type="match status" value="1"/>
</dbReference>
<dbReference type="Gene3D" id="1.10.132.20">
    <property type="entry name" value="Ribosome-recycling factor"/>
    <property type="match status" value="1"/>
</dbReference>
<dbReference type="GO" id="GO:0043023">
    <property type="term" value="F:ribosomal large subunit binding"/>
    <property type="evidence" value="ECO:0007669"/>
    <property type="project" value="TreeGrafter"/>
</dbReference>
<evidence type="ECO:0000313" key="8">
    <source>
        <dbReference type="EMBL" id="MBB6449279.1"/>
    </source>
</evidence>
<feature type="domain" description="Ribosome recycling factor" evidence="7">
    <location>
        <begin position="20"/>
        <end position="183"/>
    </location>
</feature>